<dbReference type="Gene3D" id="3.60.20.40">
    <property type="match status" value="1"/>
</dbReference>
<keyword evidence="5" id="KW-0732">Signal</keyword>
<evidence type="ECO:0000256" key="1">
    <source>
        <dbReference type="ARBA" id="ARBA00009381"/>
    </source>
</evidence>
<feature type="signal peptide" evidence="5">
    <location>
        <begin position="1"/>
        <end position="24"/>
    </location>
</feature>
<dbReference type="PROSITE" id="PS51257">
    <property type="entry name" value="PROKAR_LIPOPROTEIN"/>
    <property type="match status" value="1"/>
</dbReference>
<dbReference type="InterPro" id="IPR043137">
    <property type="entry name" value="GGT_ssub_C"/>
</dbReference>
<keyword evidence="3" id="KW-0378">Hydrolase</keyword>
<keyword evidence="4" id="KW-0865">Zymogen</keyword>
<feature type="chain" id="PRO_5022202618" evidence="5">
    <location>
        <begin position="25"/>
        <end position="609"/>
    </location>
</feature>
<gene>
    <name evidence="6" type="ORF">FHP91_10375</name>
</gene>
<dbReference type="PANTHER" id="PTHR43199:SF1">
    <property type="entry name" value="GLUTATHIONE HYDROLASE PROENZYME"/>
    <property type="match status" value="1"/>
</dbReference>
<keyword evidence="2 6" id="KW-0808">Transferase</keyword>
<dbReference type="RefSeq" id="WP_144309525.1">
    <property type="nucleotide sequence ID" value="NZ_VMNK01000007.1"/>
</dbReference>
<evidence type="ECO:0000256" key="2">
    <source>
        <dbReference type="ARBA" id="ARBA00022679"/>
    </source>
</evidence>
<accession>A0A557QWK1</accession>
<dbReference type="OrthoDB" id="5297205at2"/>
<comment type="similarity">
    <text evidence="1">Belongs to the gamma-glutamyltransferase family.</text>
</comment>
<dbReference type="InterPro" id="IPR051792">
    <property type="entry name" value="GGT_bact"/>
</dbReference>
<reference evidence="6 7" key="1">
    <citation type="submission" date="2019-07" db="EMBL/GenBank/DDBJ databases">
        <title>The pathways for chlorine oxyanion respiration interact through the shared metabolite chlorate.</title>
        <authorList>
            <person name="Barnum T.P."/>
            <person name="Cheng Y."/>
            <person name="Hill K.A."/>
            <person name="Lucas L.N."/>
            <person name="Carlson H.K."/>
            <person name="Coates J.D."/>
        </authorList>
    </citation>
    <scope>NUCLEOTIDE SEQUENCE [LARGE SCALE GENOMIC DNA]</scope>
    <source>
        <strain evidence="6 7">SFB-3</strain>
    </source>
</reference>
<dbReference type="EMBL" id="VMNK01000007">
    <property type="protein sequence ID" value="TVO57287.1"/>
    <property type="molecule type" value="Genomic_DNA"/>
</dbReference>
<dbReference type="Gene3D" id="1.10.246.130">
    <property type="match status" value="1"/>
</dbReference>
<dbReference type="InterPro" id="IPR043138">
    <property type="entry name" value="GGT_lsub"/>
</dbReference>
<keyword evidence="7" id="KW-1185">Reference proteome</keyword>
<comment type="caution">
    <text evidence="6">The sequence shown here is derived from an EMBL/GenBank/DDBJ whole genome shotgun (WGS) entry which is preliminary data.</text>
</comment>
<organism evidence="6 7">
    <name type="scientific">Denitromonas halophila</name>
    <dbReference type="NCBI Taxonomy" id="1629404"/>
    <lineage>
        <taxon>Bacteria</taxon>
        <taxon>Pseudomonadati</taxon>
        <taxon>Pseudomonadota</taxon>
        <taxon>Betaproteobacteria</taxon>
        <taxon>Rhodocyclales</taxon>
        <taxon>Zoogloeaceae</taxon>
        <taxon>Denitromonas</taxon>
    </lineage>
</organism>
<dbReference type="GO" id="GO:0016740">
    <property type="term" value="F:transferase activity"/>
    <property type="evidence" value="ECO:0007669"/>
    <property type="project" value="UniProtKB-KW"/>
</dbReference>
<dbReference type="PANTHER" id="PTHR43199">
    <property type="entry name" value="GLUTATHIONE HYDROLASE"/>
    <property type="match status" value="1"/>
</dbReference>
<dbReference type="Pfam" id="PF01019">
    <property type="entry name" value="G_glu_transpept"/>
    <property type="match status" value="1"/>
</dbReference>
<name>A0A557QWK1_9RHOO</name>
<evidence type="ECO:0000256" key="4">
    <source>
        <dbReference type="ARBA" id="ARBA00023145"/>
    </source>
</evidence>
<protein>
    <submittedName>
        <fullName evidence="6">Gamma-glutamyltransferase family protein</fullName>
    </submittedName>
</protein>
<dbReference type="Proteomes" id="UP000319502">
    <property type="component" value="Unassembled WGS sequence"/>
</dbReference>
<evidence type="ECO:0000256" key="5">
    <source>
        <dbReference type="SAM" id="SignalP"/>
    </source>
</evidence>
<evidence type="ECO:0000256" key="3">
    <source>
        <dbReference type="ARBA" id="ARBA00022801"/>
    </source>
</evidence>
<dbReference type="GO" id="GO:0016787">
    <property type="term" value="F:hydrolase activity"/>
    <property type="evidence" value="ECO:0007669"/>
    <property type="project" value="UniProtKB-KW"/>
</dbReference>
<dbReference type="InterPro" id="IPR029055">
    <property type="entry name" value="Ntn_hydrolases_N"/>
</dbReference>
<evidence type="ECO:0000313" key="7">
    <source>
        <dbReference type="Proteomes" id="UP000319502"/>
    </source>
</evidence>
<dbReference type="SUPFAM" id="SSF56235">
    <property type="entry name" value="N-terminal nucleophile aminohydrolases (Ntn hydrolases)"/>
    <property type="match status" value="1"/>
</dbReference>
<dbReference type="AlphaFoldDB" id="A0A557QWK1"/>
<proteinExistence type="inferred from homology"/>
<evidence type="ECO:0000313" key="6">
    <source>
        <dbReference type="EMBL" id="TVO57287.1"/>
    </source>
</evidence>
<sequence length="609" mass="63984">MRTVLIPRLGALLGAALLAGCASAPSFTYTRPDQPEAASGYTAKPGWTHQHFAVAAANPLATDAGFQILKAGGSAIDAAIAVQMVLALVEPQSSGIGGGAFLMYFNGQDVAAYDGRETAPAAATEALFLGKDGKPMAFDEAKVGGRSVGTPGTVAMLEMAHAEHGKLPWATLFAPAIQLAEQGFKVSPRLNTMLGKDKFIARDPAARAYFFDAEGRPWPVGHVLKNPELAAVLRTIAQRGATGLLEGEVARAIVDKVGAHPTNPGLLTLSDLANYKAKRRDPMCHDHRGLGTDYRICGFPPPSSGAIAVGQILGILGHTETRTTSLETGATEPPADMASAEWLHRYVEASRLTFADRAQYLADPDFVAAPGGSWASLLDPAYLAERSRLIGQMAMPDAPAGTPGPMKTSYAPMPDQPEYGTSHISIVDANGHAVAMTTTIEDAFGARQMVKGFLLNNELTDFSFAPRAAGGSPIANRVEPGKRPRSSMAPTLVFDKTTGKLVMSGGSPGGALIIHYTAKTLYGTLNRGLTPQQAIDLPNFASVGGKVPVLLEAGRFDARTIDGLKARGHQVKEMDMTSGLQAIRVEGDGSKQRLLGGADPRREGVVMGE</sequence>
<dbReference type="PRINTS" id="PR01210">
    <property type="entry name" value="GGTRANSPTASE"/>
</dbReference>